<dbReference type="AlphaFoldDB" id="A0A242MVS8"/>
<comment type="caution">
    <text evidence="5">The sequence shown here is derived from an EMBL/GenBank/DDBJ whole genome shotgun (WGS) entry which is preliminary data.</text>
</comment>
<dbReference type="EMBL" id="NBTZ01000106">
    <property type="protein sequence ID" value="OTP70597.1"/>
    <property type="molecule type" value="Genomic_DNA"/>
</dbReference>
<reference evidence="5 6" key="1">
    <citation type="submission" date="2017-03" db="EMBL/GenBank/DDBJ databases">
        <title>Genome analysis of strain PAMC 26510.</title>
        <authorList>
            <person name="Oh H.-M."/>
            <person name="Yang J.-A."/>
        </authorList>
    </citation>
    <scope>NUCLEOTIDE SEQUENCE [LARGE SCALE GENOMIC DNA]</scope>
    <source>
        <strain evidence="5 6">PAMC 26510</strain>
    </source>
</reference>
<sequence length="253" mass="27199">MGIIMSRLQGKVAVITGGSSGIGFATAKRFAEEGAHVFITGRRQAELDKAVEAIGRNVTAVQGDVTHPDDLDRLYAKVRETRGVIDVLFANSGFIELQGIDQISPEHFDKIFGINTKGLLFTVQKALPLMRQGGSIILVSSIANVKAFQSYGAYSASKAAVRSFARTWTLELKDRGIRVNTLSPGPVDTPIIDSQFETKEESDKLRESFAQVIPLGRMGRPEELAAAALFLASDESSFVAGIDLPVDGGMAQV</sequence>
<dbReference type="PRINTS" id="PR00080">
    <property type="entry name" value="SDRFAMILY"/>
</dbReference>
<evidence type="ECO:0000256" key="1">
    <source>
        <dbReference type="ARBA" id="ARBA00006484"/>
    </source>
</evidence>
<dbReference type="SMART" id="SM00822">
    <property type="entry name" value="PKS_KR"/>
    <property type="match status" value="1"/>
</dbReference>
<dbReference type="FunFam" id="3.40.50.720:FF:000084">
    <property type="entry name" value="Short-chain dehydrogenase reductase"/>
    <property type="match status" value="1"/>
</dbReference>
<evidence type="ECO:0000313" key="4">
    <source>
        <dbReference type="EMBL" id="OTP70597.1"/>
    </source>
</evidence>
<accession>A0A242MVS8</accession>
<evidence type="ECO:0000259" key="3">
    <source>
        <dbReference type="SMART" id="SM00822"/>
    </source>
</evidence>
<dbReference type="PRINTS" id="PR00081">
    <property type="entry name" value="GDHRDH"/>
</dbReference>
<dbReference type="InterPro" id="IPR036291">
    <property type="entry name" value="NAD(P)-bd_dom_sf"/>
</dbReference>
<reference evidence="4 7" key="2">
    <citation type="submission" date="2017-03" db="EMBL/GenBank/DDBJ databases">
        <title>Genome analysis of strain PAMC 26577.</title>
        <authorList>
            <person name="Oh H.-M."/>
            <person name="Yang J.-A."/>
        </authorList>
    </citation>
    <scope>NUCLEOTIDE SEQUENCE [LARGE SCALE GENOMIC DNA]</scope>
    <source>
        <strain evidence="4 7">PAMC 26577</strain>
    </source>
</reference>
<comment type="similarity">
    <text evidence="1">Belongs to the short-chain dehydrogenases/reductases (SDR) family.</text>
</comment>
<dbReference type="Proteomes" id="UP000195221">
    <property type="component" value="Unassembled WGS sequence"/>
</dbReference>
<dbReference type="InterPro" id="IPR002347">
    <property type="entry name" value="SDR_fam"/>
</dbReference>
<protein>
    <submittedName>
        <fullName evidence="5">3-oxoacyl-[acyl-carrier protein] reductase</fullName>
    </submittedName>
</protein>
<dbReference type="Proteomes" id="UP000194546">
    <property type="component" value="Unassembled WGS sequence"/>
</dbReference>
<dbReference type="PANTHER" id="PTHR43008:SF4">
    <property type="entry name" value="CHAIN DEHYDROGENASE, PUTATIVE (AFU_ORTHOLOGUE AFUA_4G08710)-RELATED"/>
    <property type="match status" value="1"/>
</dbReference>
<dbReference type="GO" id="GO:0050664">
    <property type="term" value="F:oxidoreductase activity, acting on NAD(P)H, oxygen as acceptor"/>
    <property type="evidence" value="ECO:0007669"/>
    <property type="project" value="TreeGrafter"/>
</dbReference>
<evidence type="ECO:0000313" key="7">
    <source>
        <dbReference type="Proteomes" id="UP000195221"/>
    </source>
</evidence>
<dbReference type="Pfam" id="PF13561">
    <property type="entry name" value="adh_short_C2"/>
    <property type="match status" value="1"/>
</dbReference>
<dbReference type="PANTHER" id="PTHR43008">
    <property type="entry name" value="BENZIL REDUCTASE"/>
    <property type="match status" value="1"/>
</dbReference>
<evidence type="ECO:0000256" key="2">
    <source>
        <dbReference type="ARBA" id="ARBA00023002"/>
    </source>
</evidence>
<feature type="domain" description="Ketoreductase" evidence="3">
    <location>
        <begin position="11"/>
        <end position="185"/>
    </location>
</feature>
<evidence type="ECO:0000313" key="5">
    <source>
        <dbReference type="EMBL" id="OTP75549.1"/>
    </source>
</evidence>
<dbReference type="EMBL" id="NBTY01000073">
    <property type="protein sequence ID" value="OTP75549.1"/>
    <property type="molecule type" value="Genomic_DNA"/>
</dbReference>
<dbReference type="Gene3D" id="3.40.50.720">
    <property type="entry name" value="NAD(P)-binding Rossmann-like Domain"/>
    <property type="match status" value="1"/>
</dbReference>
<organism evidence="5 6">
    <name type="scientific">Caballeronia sordidicola</name>
    <name type="common">Burkholderia sordidicola</name>
    <dbReference type="NCBI Taxonomy" id="196367"/>
    <lineage>
        <taxon>Bacteria</taxon>
        <taxon>Pseudomonadati</taxon>
        <taxon>Pseudomonadota</taxon>
        <taxon>Betaproteobacteria</taxon>
        <taxon>Burkholderiales</taxon>
        <taxon>Burkholderiaceae</taxon>
        <taxon>Caballeronia</taxon>
    </lineage>
</organism>
<dbReference type="NCBIfam" id="NF005559">
    <property type="entry name" value="PRK07231.1"/>
    <property type="match status" value="1"/>
</dbReference>
<keyword evidence="2" id="KW-0560">Oxidoreductase</keyword>
<evidence type="ECO:0000313" key="6">
    <source>
        <dbReference type="Proteomes" id="UP000194546"/>
    </source>
</evidence>
<name>A0A242MVS8_CABSO</name>
<gene>
    <name evidence="5" type="ORF">PAMC26510_13995</name>
    <name evidence="4" type="ORF">PAMC26577_26445</name>
</gene>
<proteinExistence type="inferred from homology"/>
<dbReference type="SUPFAM" id="SSF51735">
    <property type="entry name" value="NAD(P)-binding Rossmann-fold domains"/>
    <property type="match status" value="1"/>
</dbReference>
<dbReference type="CDD" id="cd05233">
    <property type="entry name" value="SDR_c"/>
    <property type="match status" value="1"/>
</dbReference>
<dbReference type="InterPro" id="IPR057326">
    <property type="entry name" value="KR_dom"/>
</dbReference>